<proteinExistence type="inferred from homology"/>
<evidence type="ECO:0000256" key="1">
    <source>
        <dbReference type="ARBA" id="ARBA00004123"/>
    </source>
</evidence>
<dbReference type="Gene3D" id="6.10.250.90">
    <property type="match status" value="1"/>
</dbReference>
<keyword evidence="7" id="KW-0175">Coiled coil</keyword>
<name>A0A081AHT4_PHYNI</name>
<keyword evidence="5" id="KW-0539">Nucleus</keyword>
<sequence>MVEGKRKKALSSSFLCSPIPKDPSQVFYVDDTSSLQSKGGSNGTFLDDMNTPNKSSNNLSPEQVRKLQERVLELEKERAEAKQAVETESARKNKRQRLEIESIAVSKNEELKREMQMLKIQLETNSQRHQIELKERDVQLDQLRRQLKFAVVEEEETRMELKTLTNEYSAEKLQLEKRVVELEAQLELVEGKLNEWKEKALEATSQLRLQTRQSAMKIQLLQDELEAAQDSSSTSSQSEDNILESKIRLLESQLKEKSLEAEHAASTLLGAQETLENAREVRELNEQITQLQSTERKLKAELVDLIEVSRSSSILQEKLYQTTQKLQQSEERNTQSLKRIESAMLVEEAHKQFYDYFEPIVKEEKSGVSLEDLKNRPAAAVIELYKARQNAFEILFEHKSNAEIQRRRLEKQCEKFQSDLITSGNNCAKLEMQLAEIQEKMNGSNDVVTHLRKVNAELIEILETYGKDPDDQEANELSTKRVALLESLLKQSQELIKGMESTQKSMATPAAVKKYESRIERLEKALADAKQENGNLKKHLEKAEMELAVFEKRLGRGEFNVETTKIVHLAVNPTRELLQSKAKSSDIEKLRQENEALRSRLSKLTDGEDAESPGIAEDKLTTTTSYDTVEGLKKLNQRLKQVFGDQIRQYREAVYLLTGYKVDLRKSNGMELLRLRSVYAEHDDDELLVRMESNGSLELLDSEFCSQINQRVFAYLTTCRSFPAFLSTLTLHLFEKQTFQGN</sequence>
<dbReference type="InterPro" id="IPR008672">
    <property type="entry name" value="Mad1"/>
</dbReference>
<feature type="coiled-coil region" evidence="7">
    <location>
        <begin position="580"/>
        <end position="607"/>
    </location>
</feature>
<evidence type="ECO:0000256" key="4">
    <source>
        <dbReference type="ARBA" id="ARBA00022776"/>
    </source>
</evidence>
<keyword evidence="3" id="KW-0132">Cell division</keyword>
<feature type="coiled-coil region" evidence="7">
    <location>
        <begin position="64"/>
        <end position="213"/>
    </location>
</feature>
<evidence type="ECO:0000256" key="8">
    <source>
        <dbReference type="SAM" id="MobiDB-lite"/>
    </source>
</evidence>
<comment type="caution">
    <text evidence="9">The sequence shown here is derived from an EMBL/GenBank/DDBJ whole genome shotgun (WGS) entry which is preliminary data.</text>
</comment>
<accession>A0A081AHT4</accession>
<dbReference type="PANTHER" id="PTHR23168:SF0">
    <property type="entry name" value="MITOTIC SPINDLE ASSEMBLY CHECKPOINT PROTEIN MAD1"/>
    <property type="match status" value="1"/>
</dbReference>
<dbReference type="GO" id="GO:0072686">
    <property type="term" value="C:mitotic spindle"/>
    <property type="evidence" value="ECO:0007669"/>
    <property type="project" value="TreeGrafter"/>
</dbReference>
<evidence type="ECO:0000256" key="2">
    <source>
        <dbReference type="ARBA" id="ARBA00008029"/>
    </source>
</evidence>
<organism evidence="9 10">
    <name type="scientific">Phytophthora nicotianae P1976</name>
    <dbReference type="NCBI Taxonomy" id="1317066"/>
    <lineage>
        <taxon>Eukaryota</taxon>
        <taxon>Sar</taxon>
        <taxon>Stramenopiles</taxon>
        <taxon>Oomycota</taxon>
        <taxon>Peronosporomycetes</taxon>
        <taxon>Peronosporales</taxon>
        <taxon>Peronosporaceae</taxon>
        <taxon>Phytophthora</taxon>
    </lineage>
</organism>
<gene>
    <name evidence="9" type="ORF">F444_06586</name>
</gene>
<dbReference type="Pfam" id="PF05557">
    <property type="entry name" value="MAD"/>
    <property type="match status" value="1"/>
</dbReference>
<comment type="subcellular location">
    <subcellularLocation>
        <location evidence="1">Nucleus</location>
    </subcellularLocation>
</comment>
<feature type="compositionally biased region" description="Polar residues" evidence="8">
    <location>
        <begin position="50"/>
        <end position="61"/>
    </location>
</feature>
<evidence type="ECO:0000313" key="9">
    <source>
        <dbReference type="EMBL" id="ETO78445.1"/>
    </source>
</evidence>
<dbReference type="Gene3D" id="1.20.5.170">
    <property type="match status" value="1"/>
</dbReference>
<dbReference type="Gene3D" id="3.30.457.60">
    <property type="match status" value="1"/>
</dbReference>
<keyword evidence="6" id="KW-0131">Cell cycle</keyword>
<dbReference type="Proteomes" id="UP000028582">
    <property type="component" value="Unassembled WGS sequence"/>
</dbReference>
<feature type="coiled-coil region" evidence="7">
    <location>
        <begin position="512"/>
        <end position="553"/>
    </location>
</feature>
<dbReference type="EMBL" id="ANJA01001208">
    <property type="protein sequence ID" value="ETO78445.1"/>
    <property type="molecule type" value="Genomic_DNA"/>
</dbReference>
<dbReference type="GO" id="GO:0007094">
    <property type="term" value="P:mitotic spindle assembly checkpoint signaling"/>
    <property type="evidence" value="ECO:0007669"/>
    <property type="project" value="InterPro"/>
</dbReference>
<dbReference type="SUPFAM" id="SSF75704">
    <property type="entry name" value="Mitotic arrest deficient-like 1, Mad1"/>
    <property type="match status" value="1"/>
</dbReference>
<comment type="similarity">
    <text evidence="2">Belongs to the MAD1 family.</text>
</comment>
<dbReference type="PANTHER" id="PTHR23168">
    <property type="entry name" value="MITOTIC SPINDLE ASSEMBLY CHECKPOINT PROTEIN MAD1 MITOTIC ARREST DEFICIENT-LIKE PROTEIN 1"/>
    <property type="match status" value="1"/>
</dbReference>
<protein>
    <recommendedName>
        <fullName evidence="11">Mitotic spindle assembly checkpoint protein MAD1</fullName>
    </recommendedName>
</protein>
<dbReference type="GO" id="GO:0051301">
    <property type="term" value="P:cell division"/>
    <property type="evidence" value="ECO:0007669"/>
    <property type="project" value="UniProtKB-KW"/>
</dbReference>
<keyword evidence="4" id="KW-0498">Mitosis</keyword>
<dbReference type="GO" id="GO:0051315">
    <property type="term" value="P:attachment of mitotic spindle microtubules to kinetochore"/>
    <property type="evidence" value="ECO:0007669"/>
    <property type="project" value="TreeGrafter"/>
</dbReference>
<evidence type="ECO:0000256" key="3">
    <source>
        <dbReference type="ARBA" id="ARBA00022618"/>
    </source>
</evidence>
<dbReference type="GO" id="GO:0000776">
    <property type="term" value="C:kinetochore"/>
    <property type="evidence" value="ECO:0007669"/>
    <property type="project" value="TreeGrafter"/>
</dbReference>
<evidence type="ECO:0008006" key="11">
    <source>
        <dbReference type="Google" id="ProtNLM"/>
    </source>
</evidence>
<feature type="region of interest" description="Disordered" evidence="8">
    <location>
        <begin position="1"/>
        <end position="64"/>
    </location>
</feature>
<reference evidence="9 10" key="1">
    <citation type="submission" date="2013-11" db="EMBL/GenBank/DDBJ databases">
        <title>The Genome Sequence of Phytophthora parasitica P1976.</title>
        <authorList>
            <consortium name="The Broad Institute Genomics Platform"/>
            <person name="Russ C."/>
            <person name="Tyler B."/>
            <person name="Panabieres F."/>
            <person name="Shan W."/>
            <person name="Tripathy S."/>
            <person name="Grunwald N."/>
            <person name="Machado M."/>
            <person name="Johnson C.S."/>
            <person name="Walker B."/>
            <person name="Young S."/>
            <person name="Zeng Q."/>
            <person name="Gargeya S."/>
            <person name="Fitzgerald M."/>
            <person name="Haas B."/>
            <person name="Abouelleil A."/>
            <person name="Allen A.W."/>
            <person name="Alvarado L."/>
            <person name="Arachchi H.M."/>
            <person name="Berlin A.M."/>
            <person name="Chapman S.B."/>
            <person name="Gainer-Dewar J."/>
            <person name="Goldberg J."/>
            <person name="Griggs A."/>
            <person name="Gujja S."/>
            <person name="Hansen M."/>
            <person name="Howarth C."/>
            <person name="Imamovic A."/>
            <person name="Ireland A."/>
            <person name="Larimer J."/>
            <person name="McCowan C."/>
            <person name="Murphy C."/>
            <person name="Pearson M."/>
            <person name="Poon T.W."/>
            <person name="Priest M."/>
            <person name="Roberts A."/>
            <person name="Saif S."/>
            <person name="Shea T."/>
            <person name="Sisk P."/>
            <person name="Sykes S."/>
            <person name="Wortman J."/>
            <person name="Nusbaum C."/>
            <person name="Birren B."/>
        </authorList>
    </citation>
    <scope>NUCLEOTIDE SEQUENCE [LARGE SCALE GENOMIC DNA]</scope>
    <source>
        <strain evidence="9 10">P1976</strain>
    </source>
</reference>
<evidence type="ECO:0000313" key="10">
    <source>
        <dbReference type="Proteomes" id="UP000028582"/>
    </source>
</evidence>
<feature type="coiled-coil region" evidence="7">
    <location>
        <begin position="399"/>
        <end position="447"/>
    </location>
</feature>
<dbReference type="GO" id="GO:0005635">
    <property type="term" value="C:nuclear envelope"/>
    <property type="evidence" value="ECO:0007669"/>
    <property type="project" value="TreeGrafter"/>
</dbReference>
<dbReference type="AlphaFoldDB" id="A0A081AHT4"/>
<evidence type="ECO:0000256" key="6">
    <source>
        <dbReference type="ARBA" id="ARBA00023306"/>
    </source>
</evidence>
<evidence type="ECO:0000256" key="7">
    <source>
        <dbReference type="SAM" id="Coils"/>
    </source>
</evidence>
<evidence type="ECO:0000256" key="5">
    <source>
        <dbReference type="ARBA" id="ARBA00023242"/>
    </source>
</evidence>